<keyword evidence="2" id="KW-1185">Reference proteome</keyword>
<feature type="region of interest" description="Disordered" evidence="1">
    <location>
        <begin position="133"/>
        <end position="164"/>
    </location>
</feature>
<organism evidence="2 3">
    <name type="scientific">Drosophila albomicans</name>
    <name type="common">Fruit fly</name>
    <dbReference type="NCBI Taxonomy" id="7291"/>
    <lineage>
        <taxon>Eukaryota</taxon>
        <taxon>Metazoa</taxon>
        <taxon>Ecdysozoa</taxon>
        <taxon>Arthropoda</taxon>
        <taxon>Hexapoda</taxon>
        <taxon>Insecta</taxon>
        <taxon>Pterygota</taxon>
        <taxon>Neoptera</taxon>
        <taxon>Endopterygota</taxon>
        <taxon>Diptera</taxon>
        <taxon>Brachycera</taxon>
        <taxon>Muscomorpha</taxon>
        <taxon>Ephydroidea</taxon>
        <taxon>Drosophilidae</taxon>
        <taxon>Drosophila</taxon>
    </lineage>
</organism>
<dbReference type="Proteomes" id="UP000515160">
    <property type="component" value="Chromosome 2L"/>
</dbReference>
<dbReference type="OrthoDB" id="7847522at2759"/>
<evidence type="ECO:0000313" key="3">
    <source>
        <dbReference type="RefSeq" id="XP_034098664.1"/>
    </source>
</evidence>
<proteinExistence type="predicted"/>
<reference evidence="3" key="1">
    <citation type="submission" date="2025-08" db="UniProtKB">
        <authorList>
            <consortium name="RefSeq"/>
        </authorList>
    </citation>
    <scope>IDENTIFICATION</scope>
    <source>
        <strain evidence="3">15112-1751.03</strain>
        <tissue evidence="3">Whole Adult</tissue>
    </source>
</reference>
<dbReference type="AlphaFoldDB" id="A0A6P8W5F6"/>
<dbReference type="GeneID" id="117564116"/>
<evidence type="ECO:0000256" key="1">
    <source>
        <dbReference type="SAM" id="MobiDB-lite"/>
    </source>
</evidence>
<dbReference type="RefSeq" id="XP_034098664.1">
    <property type="nucleotide sequence ID" value="XM_034242773.2"/>
</dbReference>
<gene>
    <name evidence="3" type="primary">LOC117564116</name>
</gene>
<sequence>MDYVNNYAQIGGYGMCMPPPQLYYPEMNGGKGYEQGSAMDVLNPRYESSYYKDERKCNYYDGGDYNQGGGHKAEPIDLNHFYDGGDFKHPSDRDNRHDVDYGSQHYFANSPSAYRRYAQENRRCKEMHARNGLYSPRDSSYRHNTYPNYSDDITRGSSRDSYWQ</sequence>
<accession>A0A6P8W5F6</accession>
<protein>
    <submittedName>
        <fullName evidence="3">Uncharacterized protein LOC117564116</fullName>
    </submittedName>
</protein>
<evidence type="ECO:0000313" key="2">
    <source>
        <dbReference type="Proteomes" id="UP000515160"/>
    </source>
</evidence>
<name>A0A6P8W5F6_DROAB</name>